<dbReference type="EMBL" id="CP111015">
    <property type="protein sequence ID" value="WAR01832.1"/>
    <property type="molecule type" value="Genomic_DNA"/>
</dbReference>
<evidence type="ECO:0000313" key="7">
    <source>
        <dbReference type="Proteomes" id="UP001164746"/>
    </source>
</evidence>
<protein>
    <submittedName>
        <fullName evidence="6">HCP-like protein</fullName>
    </submittedName>
</protein>
<dbReference type="Gene3D" id="1.20.1270.20">
    <property type="match status" value="2"/>
</dbReference>
<dbReference type="Proteomes" id="UP001164746">
    <property type="component" value="Chromosome 4"/>
</dbReference>
<dbReference type="SUPFAM" id="SSF56821">
    <property type="entry name" value="Prismane protein-like"/>
    <property type="match status" value="1"/>
</dbReference>
<dbReference type="InterPro" id="IPR004137">
    <property type="entry name" value="HCP/CODH"/>
</dbReference>
<dbReference type="PANTHER" id="PTHR30109:SF0">
    <property type="entry name" value="HYDROXYLAMINE REDUCTASE"/>
    <property type="match status" value="1"/>
</dbReference>
<dbReference type="InterPro" id="IPR016099">
    <property type="entry name" value="Prismane-like_a/b-sand"/>
</dbReference>
<gene>
    <name evidence="6" type="ORF">MAR_008390</name>
</gene>
<keyword evidence="5" id="KW-0411">Iron-sulfur</keyword>
<keyword evidence="7" id="KW-1185">Reference proteome</keyword>
<evidence type="ECO:0000256" key="3">
    <source>
        <dbReference type="ARBA" id="ARBA00023002"/>
    </source>
</evidence>
<keyword evidence="2" id="KW-0479">Metal-binding</keyword>
<evidence type="ECO:0000313" key="6">
    <source>
        <dbReference type="EMBL" id="WAR01832.1"/>
    </source>
</evidence>
<evidence type="ECO:0000256" key="5">
    <source>
        <dbReference type="ARBA" id="ARBA00023014"/>
    </source>
</evidence>
<dbReference type="InterPro" id="IPR011254">
    <property type="entry name" value="Prismane-like_sf"/>
</dbReference>
<dbReference type="InterPro" id="IPR010048">
    <property type="entry name" value="Hydroxylam_reduct"/>
</dbReference>
<organism evidence="6 7">
    <name type="scientific">Mya arenaria</name>
    <name type="common">Soft-shell clam</name>
    <dbReference type="NCBI Taxonomy" id="6604"/>
    <lineage>
        <taxon>Eukaryota</taxon>
        <taxon>Metazoa</taxon>
        <taxon>Spiralia</taxon>
        <taxon>Lophotrochozoa</taxon>
        <taxon>Mollusca</taxon>
        <taxon>Bivalvia</taxon>
        <taxon>Autobranchia</taxon>
        <taxon>Heteroconchia</taxon>
        <taxon>Euheterodonta</taxon>
        <taxon>Imparidentia</taxon>
        <taxon>Neoheterodontei</taxon>
        <taxon>Myida</taxon>
        <taxon>Myoidea</taxon>
        <taxon>Myidae</taxon>
        <taxon>Mya</taxon>
    </lineage>
</organism>
<proteinExistence type="inferred from homology"/>
<keyword evidence="4" id="KW-0408">Iron</keyword>
<reference evidence="6" key="1">
    <citation type="submission" date="2022-11" db="EMBL/GenBank/DDBJ databases">
        <title>Centuries of genome instability and evolution in soft-shell clam transmissible cancer (bioRxiv).</title>
        <authorList>
            <person name="Hart S.F.M."/>
            <person name="Yonemitsu M.A."/>
            <person name="Giersch R.M."/>
            <person name="Beal B.F."/>
            <person name="Arriagada G."/>
            <person name="Davis B.W."/>
            <person name="Ostrander E.A."/>
            <person name="Goff S.P."/>
            <person name="Metzger M.J."/>
        </authorList>
    </citation>
    <scope>NUCLEOTIDE SEQUENCE</scope>
    <source>
        <strain evidence="6">MELC-2E11</strain>
        <tissue evidence="6">Siphon/mantle</tissue>
    </source>
</reference>
<evidence type="ECO:0000256" key="4">
    <source>
        <dbReference type="ARBA" id="ARBA00023004"/>
    </source>
</evidence>
<sequence>MLSRSLNVARGLGKVSPALTRGIKPGGQRLDDWAGSWKVALNRCLASAASVDTLAKPEMFCYQCEQTKSRRGCVKVGVCGKTPETAALQDLLVYALTGLSVHASRALEKGLWSSEECDNFFRGAMFSTLTNVNFDPERFPDYIRRAVEFREEIRPLLEAEAVRTGTPLDPALNQGPAAWQPLFGYDNIEYLESEGHKFGVLEEQKEYGPDVNGVRYMTIYGLKGLAAYSAHAVGLGESDPWVPRFMYQALSFLVSGPDDRRHDLGANLEMALKVGEVNMRVLELLDRGHRRQFGTPKPTTVSTQPISGKCIMISGHDMVDLSLILPAAKAADVNVYTHGEMLPAHSYPGLNKHQNLVGHFGGAWQNQKIDFAAFPGPVLASTNCVIEPLRSYRDRLYTLNDTGISGVKHIDLHNPEHMEALMQHAKSCAGFDDKTAAKHFDKKLLIGFSREAIVEHAETVLDAVSKGDLKRLFVIGGCDGSEHKRSYFTNLAKSLPPQTLILTMGCAKYRFNDLDFGTLGNTGIPRVLDMGQCNDSYGAIMVAKALASALNTDINSLPLSISLSWFEQKAVAVLLSLLSLGVKNIRLGPVMPAFLTPAVREALKENFGLEPVDIRHPIEDMEEMMHYDENENIK</sequence>
<evidence type="ECO:0000256" key="1">
    <source>
        <dbReference type="ARBA" id="ARBA00022490"/>
    </source>
</evidence>
<dbReference type="Gene3D" id="3.40.50.2030">
    <property type="match status" value="2"/>
</dbReference>
<dbReference type="HAMAP" id="MF_00069">
    <property type="entry name" value="Hydroxylam_reduct"/>
    <property type="match status" value="1"/>
</dbReference>
<dbReference type="NCBIfam" id="NF003658">
    <property type="entry name" value="PRK05290.1"/>
    <property type="match status" value="1"/>
</dbReference>
<dbReference type="Pfam" id="PF03063">
    <property type="entry name" value="Prismane"/>
    <property type="match status" value="1"/>
</dbReference>
<dbReference type="PANTHER" id="PTHR30109">
    <property type="entry name" value="HYDROXYLAMINE REDUCTASE"/>
    <property type="match status" value="1"/>
</dbReference>
<keyword evidence="1" id="KW-0963">Cytoplasm</keyword>
<keyword evidence="3" id="KW-0560">Oxidoreductase</keyword>
<dbReference type="NCBIfam" id="TIGR01703">
    <property type="entry name" value="hybrid_clust"/>
    <property type="match status" value="1"/>
</dbReference>
<accession>A0ABY7DYG7</accession>
<evidence type="ECO:0000256" key="2">
    <source>
        <dbReference type="ARBA" id="ARBA00022723"/>
    </source>
</evidence>
<dbReference type="InterPro" id="IPR016100">
    <property type="entry name" value="Prismane_a-bundle"/>
</dbReference>
<name>A0ABY7DYG7_MYAAR</name>